<feature type="compositionally biased region" description="Basic and acidic residues" evidence="1">
    <location>
        <begin position="63"/>
        <end position="82"/>
    </location>
</feature>
<comment type="caution">
    <text evidence="2">The sequence shown here is derived from an EMBL/GenBank/DDBJ whole genome shotgun (WGS) entry which is preliminary data.</text>
</comment>
<name>A0A371ES69_MUCPR</name>
<evidence type="ECO:0000313" key="2">
    <source>
        <dbReference type="EMBL" id="RDX68882.1"/>
    </source>
</evidence>
<reference evidence="2" key="1">
    <citation type="submission" date="2018-05" db="EMBL/GenBank/DDBJ databases">
        <title>Draft genome of Mucuna pruriens seed.</title>
        <authorList>
            <person name="Nnadi N.E."/>
            <person name="Vos R."/>
            <person name="Hasami M.H."/>
            <person name="Devisetty U.K."/>
            <person name="Aguiy J.C."/>
        </authorList>
    </citation>
    <scope>NUCLEOTIDE SEQUENCE [LARGE SCALE GENOMIC DNA]</scope>
    <source>
        <strain evidence="2">JCA_2017</strain>
    </source>
</reference>
<organism evidence="2 3">
    <name type="scientific">Mucuna pruriens</name>
    <name type="common">Velvet bean</name>
    <name type="synonym">Dolichos pruriens</name>
    <dbReference type="NCBI Taxonomy" id="157652"/>
    <lineage>
        <taxon>Eukaryota</taxon>
        <taxon>Viridiplantae</taxon>
        <taxon>Streptophyta</taxon>
        <taxon>Embryophyta</taxon>
        <taxon>Tracheophyta</taxon>
        <taxon>Spermatophyta</taxon>
        <taxon>Magnoliopsida</taxon>
        <taxon>eudicotyledons</taxon>
        <taxon>Gunneridae</taxon>
        <taxon>Pentapetalae</taxon>
        <taxon>rosids</taxon>
        <taxon>fabids</taxon>
        <taxon>Fabales</taxon>
        <taxon>Fabaceae</taxon>
        <taxon>Papilionoideae</taxon>
        <taxon>50 kb inversion clade</taxon>
        <taxon>NPAAA clade</taxon>
        <taxon>indigoferoid/millettioid clade</taxon>
        <taxon>Phaseoleae</taxon>
        <taxon>Mucuna</taxon>
    </lineage>
</organism>
<dbReference type="Proteomes" id="UP000257109">
    <property type="component" value="Unassembled WGS sequence"/>
</dbReference>
<evidence type="ECO:0000256" key="1">
    <source>
        <dbReference type="SAM" id="MobiDB-lite"/>
    </source>
</evidence>
<feature type="region of interest" description="Disordered" evidence="1">
    <location>
        <begin position="57"/>
        <end position="99"/>
    </location>
</feature>
<protein>
    <submittedName>
        <fullName evidence="2">Uncharacterized protein</fullName>
    </submittedName>
</protein>
<proteinExistence type="predicted"/>
<dbReference type="EMBL" id="QJKJ01012344">
    <property type="protein sequence ID" value="RDX68882.1"/>
    <property type="molecule type" value="Genomic_DNA"/>
</dbReference>
<evidence type="ECO:0000313" key="3">
    <source>
        <dbReference type="Proteomes" id="UP000257109"/>
    </source>
</evidence>
<sequence>MTCWLVYPLEGETCPNTAGGVHYSSFGIPASHGQVAGILPEGVVQIPSSARTYHEGLQYPPNPDREADPTRPFKPLFPDKKRGAINRSRQRPTPPTMAPSLPYLEAALSVEGQCQRGKGMIWPLWLSKFYVENAKCVECQLALDRDRSNTDSIELYLTLSQLSTDSDTDGRDKVGLDSVSN</sequence>
<dbReference type="AlphaFoldDB" id="A0A371ES69"/>
<gene>
    <name evidence="2" type="ORF">CR513_52077</name>
</gene>
<feature type="non-terminal residue" evidence="2">
    <location>
        <position position="1"/>
    </location>
</feature>
<accession>A0A371ES69</accession>
<keyword evidence="3" id="KW-1185">Reference proteome</keyword>